<keyword evidence="3" id="KW-1185">Reference proteome</keyword>
<evidence type="ECO:0000313" key="2">
    <source>
        <dbReference type="EMBL" id="CAB0011974.1"/>
    </source>
</evidence>
<accession>A0A6H5H5F6</accession>
<gene>
    <name evidence="2" type="ORF">NTEN_LOCUS16803</name>
</gene>
<dbReference type="Proteomes" id="UP000479000">
    <property type="component" value="Unassembled WGS sequence"/>
</dbReference>
<dbReference type="EMBL" id="CADCXU010024632">
    <property type="protein sequence ID" value="CAB0011974.1"/>
    <property type="molecule type" value="Genomic_DNA"/>
</dbReference>
<dbReference type="AlphaFoldDB" id="A0A6H5H5F6"/>
<evidence type="ECO:0000256" key="1">
    <source>
        <dbReference type="SAM" id="MobiDB-lite"/>
    </source>
</evidence>
<name>A0A6H5H5F6_9HEMI</name>
<feature type="region of interest" description="Disordered" evidence="1">
    <location>
        <begin position="81"/>
        <end position="135"/>
    </location>
</feature>
<protein>
    <submittedName>
        <fullName evidence="2">Uncharacterized protein</fullName>
    </submittedName>
</protein>
<proteinExistence type="predicted"/>
<evidence type="ECO:0000313" key="3">
    <source>
        <dbReference type="Proteomes" id="UP000479000"/>
    </source>
</evidence>
<organism evidence="2 3">
    <name type="scientific">Nesidiocoris tenuis</name>
    <dbReference type="NCBI Taxonomy" id="355587"/>
    <lineage>
        <taxon>Eukaryota</taxon>
        <taxon>Metazoa</taxon>
        <taxon>Ecdysozoa</taxon>
        <taxon>Arthropoda</taxon>
        <taxon>Hexapoda</taxon>
        <taxon>Insecta</taxon>
        <taxon>Pterygota</taxon>
        <taxon>Neoptera</taxon>
        <taxon>Paraneoptera</taxon>
        <taxon>Hemiptera</taxon>
        <taxon>Heteroptera</taxon>
        <taxon>Panheteroptera</taxon>
        <taxon>Cimicomorpha</taxon>
        <taxon>Miridae</taxon>
        <taxon>Dicyphina</taxon>
        <taxon>Nesidiocoris</taxon>
    </lineage>
</organism>
<sequence length="185" mass="21152">MFIRSSGQISRADLVTQTALFVINWPKTQQSTLSTVLWNNLRKTITASFSHPKQHHSGGKNGFCFSCMFFISMGRYLQRERLHSDPNTRNGVRRRDRTDSRGSSSDSQGRDEARGRLRRSGSSSSYAQSAFRKRRHRLDTSGERLLDEEGEVDLEACSTPRRDDQIIERVEGEVSKMTLCLNHII</sequence>
<reference evidence="2 3" key="1">
    <citation type="submission" date="2020-02" db="EMBL/GenBank/DDBJ databases">
        <authorList>
            <person name="Ferguson B K."/>
        </authorList>
    </citation>
    <scope>NUCLEOTIDE SEQUENCE [LARGE SCALE GENOMIC DNA]</scope>
</reference>